<protein>
    <submittedName>
        <fullName evidence="2">Uncharacterized protein</fullName>
    </submittedName>
</protein>
<dbReference type="Proteomes" id="UP000514720">
    <property type="component" value="Chromosome"/>
</dbReference>
<dbReference type="KEGG" id="xcl:G4Z02_07045"/>
<dbReference type="AlphaFoldDB" id="A0A7L7KTE0"/>
<keyword evidence="3" id="KW-1185">Reference proteome</keyword>
<feature type="chain" id="PRO_5029796645" evidence="1">
    <location>
        <begin position="19"/>
        <end position="227"/>
    </location>
</feature>
<name>A0A7L7KTE0_9MOLU</name>
<organism evidence="2 3">
    <name type="scientific">Candidatus Xianfuyuplasma coldseepsis</name>
    <dbReference type="NCBI Taxonomy" id="2782163"/>
    <lineage>
        <taxon>Bacteria</taxon>
        <taxon>Bacillati</taxon>
        <taxon>Mycoplasmatota</taxon>
        <taxon>Mollicutes</taxon>
        <taxon>Candidatus Izemoplasmatales</taxon>
        <taxon>Candidatus Izemoplasmataceae</taxon>
        <taxon>Candidatus Xianfuyuplasma</taxon>
    </lineage>
</organism>
<evidence type="ECO:0000313" key="2">
    <source>
        <dbReference type="EMBL" id="QMS85506.1"/>
    </source>
</evidence>
<evidence type="ECO:0000256" key="1">
    <source>
        <dbReference type="SAM" id="SignalP"/>
    </source>
</evidence>
<proteinExistence type="predicted"/>
<keyword evidence="1" id="KW-0732">Signal</keyword>
<reference evidence="2 3" key="1">
    <citation type="submission" date="2020-02" db="EMBL/GenBank/DDBJ databases">
        <authorList>
            <person name="Zheng R.K."/>
            <person name="Sun C.M."/>
        </authorList>
    </citation>
    <scope>NUCLEOTIDE SEQUENCE [LARGE SCALE GENOMIC DNA]</scope>
    <source>
        <strain evidence="3">zrk13</strain>
    </source>
</reference>
<dbReference type="RefSeq" id="WP_258877305.1">
    <property type="nucleotide sequence ID" value="NZ_CP048914.1"/>
</dbReference>
<dbReference type="EMBL" id="CP048914">
    <property type="protein sequence ID" value="QMS85506.1"/>
    <property type="molecule type" value="Genomic_DNA"/>
</dbReference>
<accession>A0A7L7KTE0</accession>
<sequence>MRLLVLGSLLLSSGTAVAMQNETVQEEAGKLYQRARYHVVRRFQGRLVDTVQESGFPYPPESYLENLTEEQQTAVLTTIDKINAEYDWANMSEEEIIDALHAIRDEMQALYEELGIEGPTLRERIREAIQHRRTENVRENGIQYPREAFLDTLTEEQQTALTTVIDTANATYDWATMTDEEIETALQTVHEELQAVADEYGFELPTFQDRFQHMQRPWHRHRMFDEE</sequence>
<gene>
    <name evidence="2" type="ORF">G4Z02_07045</name>
</gene>
<evidence type="ECO:0000313" key="3">
    <source>
        <dbReference type="Proteomes" id="UP000514720"/>
    </source>
</evidence>
<feature type="signal peptide" evidence="1">
    <location>
        <begin position="1"/>
        <end position="18"/>
    </location>
</feature>